<evidence type="ECO:0000313" key="9">
    <source>
        <dbReference type="Proteomes" id="UP000757540"/>
    </source>
</evidence>
<dbReference type="InterPro" id="IPR036188">
    <property type="entry name" value="FAD/NAD-bd_sf"/>
</dbReference>
<dbReference type="EC" id="1.8.1.4" evidence="8"/>
<evidence type="ECO:0000256" key="2">
    <source>
        <dbReference type="ARBA" id="ARBA00007532"/>
    </source>
</evidence>
<sequence>MAASADQTYDVIVIGAGPVGENAAARASATGLSVAVVEAELVGGECSYWACIPSKTLLRPGAVRAAARATPGVADPGPLDAAAVLAWRDETTGEGDDSGQERWLASAGIALVRGHGRLIRERVVEVAPEPGSGDDDGATRLLHARCAVVVATGSAPVLPPVPGLAEASPWTSREATAAEEVPASLVVVGGGVVACEMATAYADLGSRVTLLARSALLGGAERFAGEAVVEALREAGVDVRLDAEVSEVSRPEIGGPVTVTVREGRGVEQVTAAELLVATGRRPRTADVGLDSVGLATDVPLDTDDSMAVRGTARAAGGRPWLFACGDVTGRVATTHQGKYEGRVAGDVVARLYGPDNGAPEMPPEGARSWTRYAASADHTARTQVVFTRPQVAWVGPTEAEAREAGLPVRAVSYDLSWVAGAAVTSPDYAGRAQVLVDTERQVLVGATFVGPDASEMLHAATVAVVGEVPLDRLWHAVPVFPTVSEVWLRFAEEYGL</sequence>
<keyword evidence="3" id="KW-0285">Flavoprotein</keyword>
<evidence type="ECO:0000256" key="4">
    <source>
        <dbReference type="ARBA" id="ARBA00022827"/>
    </source>
</evidence>
<dbReference type="GO" id="GO:0004148">
    <property type="term" value="F:dihydrolipoyl dehydrogenase (NADH) activity"/>
    <property type="evidence" value="ECO:0007669"/>
    <property type="project" value="UniProtKB-EC"/>
</dbReference>
<dbReference type="SUPFAM" id="SSF51905">
    <property type="entry name" value="FAD/NAD(P)-binding domain"/>
    <property type="match status" value="1"/>
</dbReference>
<comment type="similarity">
    <text evidence="2">Belongs to the class-I pyridine nucleotide-disulfide oxidoreductase family.</text>
</comment>
<comment type="caution">
    <text evidence="8">The sequence shown here is derived from an EMBL/GenBank/DDBJ whole genome shotgun (WGS) entry which is preliminary data.</text>
</comment>
<keyword evidence="8" id="KW-0560">Oxidoreductase</keyword>
<dbReference type="Proteomes" id="UP000757540">
    <property type="component" value="Unassembled WGS sequence"/>
</dbReference>
<reference evidence="8 9" key="1">
    <citation type="submission" date="2020-05" db="EMBL/GenBank/DDBJ databases">
        <title>Genomic Encyclopedia of Type Strains, Phase III (KMG-III): the genomes of soil and plant-associated and newly described type strains.</title>
        <authorList>
            <person name="Whitman W."/>
        </authorList>
    </citation>
    <scope>NUCLEOTIDE SEQUENCE [LARGE SCALE GENOMIC DNA]</scope>
    <source>
        <strain evidence="8 9">KCTC 19046</strain>
    </source>
</reference>
<proteinExistence type="inferred from homology"/>
<accession>A0ABX2A1D8</accession>
<dbReference type="Gene3D" id="3.50.50.60">
    <property type="entry name" value="FAD/NAD(P)-binding domain"/>
    <property type="match status" value="2"/>
</dbReference>
<organism evidence="8 9">
    <name type="scientific">Isoptericola halotolerans</name>
    <dbReference type="NCBI Taxonomy" id="300560"/>
    <lineage>
        <taxon>Bacteria</taxon>
        <taxon>Bacillati</taxon>
        <taxon>Actinomycetota</taxon>
        <taxon>Actinomycetes</taxon>
        <taxon>Micrococcales</taxon>
        <taxon>Promicromonosporaceae</taxon>
        <taxon>Isoptericola</taxon>
    </lineage>
</organism>
<dbReference type="PIRSF" id="PIRSF000350">
    <property type="entry name" value="Mercury_reductase_MerA"/>
    <property type="match status" value="1"/>
</dbReference>
<dbReference type="EMBL" id="JABEZU010000001">
    <property type="protein sequence ID" value="NOV96670.1"/>
    <property type="molecule type" value="Genomic_DNA"/>
</dbReference>
<evidence type="ECO:0000313" key="8">
    <source>
        <dbReference type="EMBL" id="NOV96670.1"/>
    </source>
</evidence>
<feature type="domain" description="FAD/NAD(P)-binding" evidence="7">
    <location>
        <begin position="9"/>
        <end position="341"/>
    </location>
</feature>
<evidence type="ECO:0000259" key="7">
    <source>
        <dbReference type="Pfam" id="PF07992"/>
    </source>
</evidence>
<keyword evidence="9" id="KW-1185">Reference proteome</keyword>
<dbReference type="InterPro" id="IPR023753">
    <property type="entry name" value="FAD/NAD-binding_dom"/>
</dbReference>
<evidence type="ECO:0000259" key="6">
    <source>
        <dbReference type="Pfam" id="PF02852"/>
    </source>
</evidence>
<dbReference type="Pfam" id="PF02852">
    <property type="entry name" value="Pyr_redox_dim"/>
    <property type="match status" value="1"/>
</dbReference>
<dbReference type="PRINTS" id="PR00411">
    <property type="entry name" value="PNDRDTASEI"/>
</dbReference>
<evidence type="ECO:0000256" key="3">
    <source>
        <dbReference type="ARBA" id="ARBA00022630"/>
    </source>
</evidence>
<dbReference type="InterPro" id="IPR004099">
    <property type="entry name" value="Pyr_nucl-diS_OxRdtase_dimer"/>
</dbReference>
<dbReference type="PANTHER" id="PTHR22912">
    <property type="entry name" value="DISULFIDE OXIDOREDUCTASE"/>
    <property type="match status" value="1"/>
</dbReference>
<evidence type="ECO:0000256" key="5">
    <source>
        <dbReference type="ARBA" id="ARBA00023027"/>
    </source>
</evidence>
<keyword evidence="5" id="KW-0520">NAD</keyword>
<dbReference type="PRINTS" id="PR00368">
    <property type="entry name" value="FADPNR"/>
</dbReference>
<dbReference type="InterPro" id="IPR050151">
    <property type="entry name" value="Class-I_Pyr_Nuc-Dis_Oxidored"/>
</dbReference>
<gene>
    <name evidence="8" type="ORF">HDG69_001223</name>
</gene>
<dbReference type="InterPro" id="IPR001100">
    <property type="entry name" value="Pyr_nuc-diS_OxRdtase"/>
</dbReference>
<protein>
    <submittedName>
        <fullName evidence="8">Dihydrolipoamide dehydrogenase</fullName>
        <ecNumber evidence="8">1.8.1.4</ecNumber>
    </submittedName>
</protein>
<dbReference type="RefSeq" id="WP_171782817.1">
    <property type="nucleotide sequence ID" value="NZ_JABEZU010000001.1"/>
</dbReference>
<feature type="domain" description="Pyridine nucleotide-disulphide oxidoreductase dimerisation" evidence="6">
    <location>
        <begin position="384"/>
        <end position="488"/>
    </location>
</feature>
<keyword evidence="4" id="KW-0274">FAD</keyword>
<dbReference type="InterPro" id="IPR016156">
    <property type="entry name" value="FAD/NAD-linked_Rdtase_dimer_sf"/>
</dbReference>
<dbReference type="SUPFAM" id="SSF55424">
    <property type="entry name" value="FAD/NAD-linked reductases, dimerisation (C-terminal) domain"/>
    <property type="match status" value="1"/>
</dbReference>
<name>A0ABX2A1D8_9MICO</name>
<comment type="cofactor">
    <cofactor evidence="1">
        <name>FAD</name>
        <dbReference type="ChEBI" id="CHEBI:57692"/>
    </cofactor>
</comment>
<dbReference type="Pfam" id="PF07992">
    <property type="entry name" value="Pyr_redox_2"/>
    <property type="match status" value="1"/>
</dbReference>
<dbReference type="PANTHER" id="PTHR22912:SF151">
    <property type="entry name" value="DIHYDROLIPOYL DEHYDROGENASE, MITOCHONDRIAL"/>
    <property type="match status" value="1"/>
</dbReference>
<dbReference type="Gene3D" id="3.30.390.30">
    <property type="match status" value="1"/>
</dbReference>
<evidence type="ECO:0000256" key="1">
    <source>
        <dbReference type="ARBA" id="ARBA00001974"/>
    </source>
</evidence>